<gene>
    <name evidence="2" type="ORF">GLV81_02305</name>
</gene>
<name>A0A6I6GJM8_9BACT</name>
<dbReference type="RefSeq" id="WP_157476501.1">
    <property type="nucleotide sequence ID" value="NZ_CP046566.1"/>
</dbReference>
<feature type="transmembrane region" description="Helical" evidence="1">
    <location>
        <begin position="12"/>
        <end position="35"/>
    </location>
</feature>
<dbReference type="KEGG" id="fls:GLV81_02305"/>
<protein>
    <submittedName>
        <fullName evidence="2">Uncharacterized protein</fullName>
    </submittedName>
</protein>
<proteinExistence type="predicted"/>
<dbReference type="AlphaFoldDB" id="A0A6I6GJM8"/>
<keyword evidence="3" id="KW-1185">Reference proteome</keyword>
<reference evidence="2 3" key="1">
    <citation type="submission" date="2019-11" db="EMBL/GenBank/DDBJ databases">
        <authorList>
            <person name="Im W.T."/>
        </authorList>
    </citation>
    <scope>NUCLEOTIDE SEQUENCE [LARGE SCALE GENOMIC DNA]</scope>
    <source>
        <strain evidence="2 3">SB-02</strain>
    </source>
</reference>
<dbReference type="Proteomes" id="UP000426027">
    <property type="component" value="Chromosome"/>
</dbReference>
<evidence type="ECO:0000313" key="3">
    <source>
        <dbReference type="Proteomes" id="UP000426027"/>
    </source>
</evidence>
<dbReference type="EMBL" id="CP046566">
    <property type="protein sequence ID" value="QGW27092.1"/>
    <property type="molecule type" value="Genomic_DNA"/>
</dbReference>
<keyword evidence="1" id="KW-1133">Transmembrane helix</keyword>
<accession>A0A6I6GJM8</accession>
<keyword evidence="1" id="KW-0812">Transmembrane</keyword>
<feature type="transmembrane region" description="Helical" evidence="1">
    <location>
        <begin position="55"/>
        <end position="74"/>
    </location>
</feature>
<keyword evidence="1" id="KW-0472">Membrane</keyword>
<evidence type="ECO:0000313" key="2">
    <source>
        <dbReference type="EMBL" id="QGW27092.1"/>
    </source>
</evidence>
<organism evidence="2 3">
    <name type="scientific">Phnomibacter ginsenosidimutans</name>
    <dbReference type="NCBI Taxonomy" id="2676868"/>
    <lineage>
        <taxon>Bacteria</taxon>
        <taxon>Pseudomonadati</taxon>
        <taxon>Bacteroidota</taxon>
        <taxon>Chitinophagia</taxon>
        <taxon>Chitinophagales</taxon>
        <taxon>Chitinophagaceae</taxon>
        <taxon>Phnomibacter</taxon>
    </lineage>
</organism>
<sequence length="76" mass="8632">MDAHEADKLHALLALLQLMLLPAMLMLLSGLIVWYKAHQIQQESRIRIGKMLTMFGSILLAIVLITSSFLQMLLNR</sequence>
<evidence type="ECO:0000256" key="1">
    <source>
        <dbReference type="SAM" id="Phobius"/>
    </source>
</evidence>